<evidence type="ECO:0000256" key="3">
    <source>
        <dbReference type="ARBA" id="ARBA00012780"/>
    </source>
</evidence>
<sequence length="142" mass="15248">MGIQPFLFSVFLLLLHSTAAAPVGICYGIVANNLPPASNVVNLLKSNGISNIRLFNADPDTLKPFSGTGIQLMIGVPNEVLLLWQPAPSMSRWTGFNPTFSHMFPPIKSGTSPSATRSSLRIRSTLPTYFLPSSASTKLSKS</sequence>
<proteinExistence type="inferred from homology"/>
<accession>A0A438JNB0</accession>
<dbReference type="OrthoDB" id="941679at2759"/>
<dbReference type="SUPFAM" id="SSF51445">
    <property type="entry name" value="(Trans)glycosidases"/>
    <property type="match status" value="1"/>
</dbReference>
<dbReference type="Proteomes" id="UP000288805">
    <property type="component" value="Unassembled WGS sequence"/>
</dbReference>
<dbReference type="EC" id="3.2.1.39" evidence="3"/>
<dbReference type="Gene3D" id="3.20.20.80">
    <property type="entry name" value="Glycosidases"/>
    <property type="match status" value="1"/>
</dbReference>
<dbReference type="InterPro" id="IPR044965">
    <property type="entry name" value="Glyco_hydro_17_plant"/>
</dbReference>
<evidence type="ECO:0000313" key="8">
    <source>
        <dbReference type="EMBL" id="RVX10415.1"/>
    </source>
</evidence>
<evidence type="ECO:0000313" key="9">
    <source>
        <dbReference type="Proteomes" id="UP000288805"/>
    </source>
</evidence>
<comment type="catalytic activity">
    <reaction evidence="1">
        <text>Hydrolysis of (1-&gt;3)-beta-D-glucosidic linkages in (1-&gt;3)-beta-D-glucans.</text>
        <dbReference type="EC" id="3.2.1.39"/>
    </reaction>
</comment>
<gene>
    <name evidence="8" type="primary">E13D</name>
    <name evidence="8" type="ORF">CK203_016841</name>
</gene>
<reference evidence="8 9" key="1">
    <citation type="journal article" date="2018" name="PLoS Genet.">
        <title>Population sequencing reveals clonal diversity and ancestral inbreeding in the grapevine cultivar Chardonnay.</title>
        <authorList>
            <person name="Roach M.J."/>
            <person name="Johnson D.L."/>
            <person name="Bohlmann J."/>
            <person name="van Vuuren H.J."/>
            <person name="Jones S.J."/>
            <person name="Pretorius I.S."/>
            <person name="Schmidt S.A."/>
            <person name="Borneman A.R."/>
        </authorList>
    </citation>
    <scope>NUCLEOTIDE SEQUENCE [LARGE SCALE GENOMIC DNA]</scope>
    <source>
        <strain evidence="9">cv. Chardonnay</strain>
        <tissue evidence="8">Leaf</tissue>
    </source>
</reference>
<keyword evidence="4" id="KW-0378">Hydrolase</keyword>
<keyword evidence="5" id="KW-0326">Glycosidase</keyword>
<feature type="chain" id="PRO_5019534843" description="glucan endo-1,3-beta-D-glucosidase" evidence="7">
    <location>
        <begin position="21"/>
        <end position="142"/>
    </location>
</feature>
<dbReference type="PANTHER" id="PTHR32227">
    <property type="entry name" value="GLUCAN ENDO-1,3-BETA-GLUCOSIDASE BG1-RELATED-RELATED"/>
    <property type="match status" value="1"/>
</dbReference>
<comment type="similarity">
    <text evidence="2 6">Belongs to the glycosyl hydrolase 17 family.</text>
</comment>
<evidence type="ECO:0000256" key="2">
    <source>
        <dbReference type="ARBA" id="ARBA00008773"/>
    </source>
</evidence>
<dbReference type="Pfam" id="PF00332">
    <property type="entry name" value="Glyco_hydro_17"/>
    <property type="match status" value="1"/>
</dbReference>
<dbReference type="InterPro" id="IPR000490">
    <property type="entry name" value="Glyco_hydro_17"/>
</dbReference>
<dbReference type="GO" id="GO:0005975">
    <property type="term" value="P:carbohydrate metabolic process"/>
    <property type="evidence" value="ECO:0007669"/>
    <property type="project" value="InterPro"/>
</dbReference>
<evidence type="ECO:0000256" key="1">
    <source>
        <dbReference type="ARBA" id="ARBA00000382"/>
    </source>
</evidence>
<organism evidence="8 9">
    <name type="scientific">Vitis vinifera</name>
    <name type="common">Grape</name>
    <dbReference type="NCBI Taxonomy" id="29760"/>
    <lineage>
        <taxon>Eukaryota</taxon>
        <taxon>Viridiplantae</taxon>
        <taxon>Streptophyta</taxon>
        <taxon>Embryophyta</taxon>
        <taxon>Tracheophyta</taxon>
        <taxon>Spermatophyta</taxon>
        <taxon>Magnoliopsida</taxon>
        <taxon>eudicotyledons</taxon>
        <taxon>Gunneridae</taxon>
        <taxon>Pentapetalae</taxon>
        <taxon>rosids</taxon>
        <taxon>Vitales</taxon>
        <taxon>Vitaceae</taxon>
        <taxon>Viteae</taxon>
        <taxon>Vitis</taxon>
    </lineage>
</organism>
<comment type="caution">
    <text evidence="8">The sequence shown here is derived from an EMBL/GenBank/DDBJ whole genome shotgun (WGS) entry which is preliminary data.</text>
</comment>
<evidence type="ECO:0000256" key="7">
    <source>
        <dbReference type="SAM" id="SignalP"/>
    </source>
</evidence>
<dbReference type="AlphaFoldDB" id="A0A438JNB0"/>
<evidence type="ECO:0000256" key="6">
    <source>
        <dbReference type="RuleBase" id="RU004335"/>
    </source>
</evidence>
<feature type="signal peptide" evidence="7">
    <location>
        <begin position="1"/>
        <end position="20"/>
    </location>
</feature>
<dbReference type="EMBL" id="QGNW01000034">
    <property type="protein sequence ID" value="RVX10415.1"/>
    <property type="molecule type" value="Genomic_DNA"/>
</dbReference>
<protein>
    <recommendedName>
        <fullName evidence="3">glucan endo-1,3-beta-D-glucosidase</fullName>
        <ecNumber evidence="3">3.2.1.39</ecNumber>
    </recommendedName>
</protein>
<name>A0A438JNB0_VITVI</name>
<evidence type="ECO:0000256" key="4">
    <source>
        <dbReference type="ARBA" id="ARBA00022801"/>
    </source>
</evidence>
<dbReference type="GO" id="GO:0042973">
    <property type="term" value="F:glucan endo-1,3-beta-D-glucosidase activity"/>
    <property type="evidence" value="ECO:0007669"/>
    <property type="project" value="UniProtKB-EC"/>
</dbReference>
<keyword evidence="7" id="KW-0732">Signal</keyword>
<evidence type="ECO:0000256" key="5">
    <source>
        <dbReference type="ARBA" id="ARBA00023295"/>
    </source>
</evidence>
<dbReference type="InterPro" id="IPR017853">
    <property type="entry name" value="GH"/>
</dbReference>